<evidence type="ECO:0000256" key="2">
    <source>
        <dbReference type="SAM" id="SignalP"/>
    </source>
</evidence>
<feature type="signal peptide" evidence="2">
    <location>
        <begin position="1"/>
        <end position="21"/>
    </location>
</feature>
<dbReference type="AlphaFoldDB" id="A0ABD3RYA4"/>
<evidence type="ECO:0000259" key="3">
    <source>
        <dbReference type="Pfam" id="PF05547"/>
    </source>
</evidence>
<dbReference type="Pfam" id="PF05547">
    <property type="entry name" value="Peptidase_M6"/>
    <property type="match status" value="2"/>
</dbReference>
<evidence type="ECO:0000313" key="5">
    <source>
        <dbReference type="Proteomes" id="UP001530377"/>
    </source>
</evidence>
<dbReference type="EMBL" id="JALLPB020000116">
    <property type="protein sequence ID" value="KAL3817197.1"/>
    <property type="molecule type" value="Genomic_DNA"/>
</dbReference>
<feature type="domain" description="Peptidase M6-like" evidence="3">
    <location>
        <begin position="611"/>
        <end position="809"/>
    </location>
</feature>
<dbReference type="NCBIfam" id="TIGR03296">
    <property type="entry name" value="M6dom_TIGR03296"/>
    <property type="match status" value="2"/>
</dbReference>
<feature type="non-terminal residue" evidence="4">
    <location>
        <position position="992"/>
    </location>
</feature>
<feature type="domain" description="Peptidase M6-like" evidence="3">
    <location>
        <begin position="171"/>
        <end position="369"/>
    </location>
</feature>
<feature type="region of interest" description="Disordered" evidence="1">
    <location>
        <begin position="25"/>
        <end position="71"/>
    </location>
</feature>
<gene>
    <name evidence="4" type="ORF">ACHAXA_007740</name>
</gene>
<name>A0ABD3RYA4_9STRA</name>
<dbReference type="PANTHER" id="PTHR41775:SF1">
    <property type="entry name" value="PEPTIDASE M6-LIKE DOMAIN-CONTAINING PROTEIN"/>
    <property type="match status" value="1"/>
</dbReference>
<keyword evidence="5" id="KW-1185">Reference proteome</keyword>
<protein>
    <recommendedName>
        <fullName evidence="3">Peptidase M6-like domain-containing protein</fullName>
    </recommendedName>
</protein>
<evidence type="ECO:0000313" key="4">
    <source>
        <dbReference type="EMBL" id="KAL3817197.1"/>
    </source>
</evidence>
<feature type="compositionally biased region" description="Basic and acidic residues" evidence="1">
    <location>
        <begin position="35"/>
        <end position="52"/>
    </location>
</feature>
<keyword evidence="2" id="KW-0732">Signal</keyword>
<evidence type="ECO:0000256" key="1">
    <source>
        <dbReference type="SAM" id="MobiDB-lite"/>
    </source>
</evidence>
<proteinExistence type="predicted"/>
<accession>A0ABD3RYA4</accession>
<feature type="chain" id="PRO_5044829916" description="Peptidase M6-like domain-containing protein" evidence="2">
    <location>
        <begin position="22"/>
        <end position="992"/>
    </location>
</feature>
<dbReference type="InterPro" id="IPR008757">
    <property type="entry name" value="Peptidase_M6-like_domain"/>
</dbReference>
<reference evidence="4 5" key="1">
    <citation type="submission" date="2024-10" db="EMBL/GenBank/DDBJ databases">
        <title>Updated reference genomes for cyclostephanoid diatoms.</title>
        <authorList>
            <person name="Roberts W.R."/>
            <person name="Alverson A.J."/>
        </authorList>
    </citation>
    <scope>NUCLEOTIDE SEQUENCE [LARGE SCALE GENOMIC DNA]</scope>
    <source>
        <strain evidence="4 5">AJA228-03</strain>
    </source>
</reference>
<dbReference type="PANTHER" id="PTHR41775">
    <property type="entry name" value="SECRETED PROTEIN-RELATED"/>
    <property type="match status" value="1"/>
</dbReference>
<dbReference type="SUPFAM" id="SSF55486">
    <property type="entry name" value="Metalloproteases ('zincins'), catalytic domain"/>
    <property type="match status" value="2"/>
</dbReference>
<comment type="caution">
    <text evidence="4">The sequence shown here is derived from an EMBL/GenBank/DDBJ whole genome shotgun (WGS) entry which is preliminary data.</text>
</comment>
<sequence length="992" mass="107847">MKRPPCLVVTILASMVGIVAPSNTSAVRGGRGIHHASDDGLSDEYHKPKDIPSIRTVPVSPASATAADRSNLEGRLHAVQEVLGHRPHPSYLDQTIHYYPTKQSNDGRHQHQRQRSLNHPAGRIMRNLVLLLRFSDHVGRTLPSRIDVWRLYNYDATDPFAGYVDDIVPTGSVRQLYEFNSHSTFTVETTVVDWITLSKPESYYGNGDSGFTKFKEAIIEALTILDSGVGGFDFTNFDLDENGALDGFGVLHSGYGAEYGGDDCHGAPSDDRIWSHKGGIDWTSSQEAGSGDAGAVNRFYASSSLRGVCNSNIVRMGVIVHELGHYLGLPDLYDETFDGSGLGAYDFMSQSWGLDGSGMYPPTLSAWSKVRLGWAKVEVIAYDGTYRLESSASSNTVYKIEAGYPEGEYLLIENRQPTRYDRMMEGGGGLAIYHIDDKVGDQNSRGFPSPQSDWPIDGRHYQVALLAADGKYDLERGTNQGDSGDLWHSGSALKELRSGSASYPNTDSYQSGNVTPTGVRIYGFGDSGNLMTFRVAGLGMREAGGGSTDGIARQRSLNHPAGGIMRNLVLLLRFSDHVGRTLPSRIDVWRLYNYDATDPFAGYVDDIVPTGSVRQLYEFNSHSTFTVETTVVDWITLSKPESYYGNGDSGFTKFKEAIIEALTILDTGGGGFDFTNFDLDENGALDGFGVLHSGYGAEYGGDDCHGAPSDDRIWSHKGGIDWTSSLEAGSGETVAVNRFYASSSLRGVCNSNIVRMGVIVHELGHYLGLPDLYDETFDGSGLGAYDFMSQSWGLDGSGMYPPTLSAWSKVRLGWAKVEVIAYDGTYRLESSASSNTVYKIEAGYPEGEYLLIENRQPTRYDRMMEGGGGLAIYHIDDKVGDQNSRGFPSPQSDWPIDGRHYQVALLAADGKYDLERGTNQGDSGDLWHSGSALKELRSGSASYPNTDSYQSGNVTPTGVRIYGFGDSGNLMTFRVAGLGMREAGGGSTDGIA</sequence>
<organism evidence="4 5">
    <name type="scientific">Cyclostephanos tholiformis</name>
    <dbReference type="NCBI Taxonomy" id="382380"/>
    <lineage>
        <taxon>Eukaryota</taxon>
        <taxon>Sar</taxon>
        <taxon>Stramenopiles</taxon>
        <taxon>Ochrophyta</taxon>
        <taxon>Bacillariophyta</taxon>
        <taxon>Coscinodiscophyceae</taxon>
        <taxon>Thalassiosirophycidae</taxon>
        <taxon>Stephanodiscales</taxon>
        <taxon>Stephanodiscaceae</taxon>
        <taxon>Cyclostephanos</taxon>
    </lineage>
</organism>
<dbReference type="Proteomes" id="UP001530377">
    <property type="component" value="Unassembled WGS sequence"/>
</dbReference>